<dbReference type="GO" id="GO:0045454">
    <property type="term" value="P:cell redox homeostasis"/>
    <property type="evidence" value="ECO:0007669"/>
    <property type="project" value="TreeGrafter"/>
</dbReference>
<evidence type="ECO:0000256" key="1">
    <source>
        <dbReference type="SAM" id="SignalP"/>
    </source>
</evidence>
<comment type="caution">
    <text evidence="3">The sequence shown here is derived from an EMBL/GenBank/DDBJ whole genome shotgun (WGS) entry which is preliminary data.</text>
</comment>
<gene>
    <name evidence="3" type="ORF">DSL99_3796</name>
</gene>
<dbReference type="Pfam" id="PF13098">
    <property type="entry name" value="Thioredoxin_2"/>
    <property type="match status" value="1"/>
</dbReference>
<dbReference type="RefSeq" id="WP_073100821.1">
    <property type="nucleotide sequence ID" value="NZ_QOVL01000027.1"/>
</dbReference>
<dbReference type="PANTHER" id="PTHR45663">
    <property type="entry name" value="GEO12009P1"/>
    <property type="match status" value="1"/>
</dbReference>
<dbReference type="GO" id="GO:0005829">
    <property type="term" value="C:cytosol"/>
    <property type="evidence" value="ECO:0007669"/>
    <property type="project" value="TreeGrafter"/>
</dbReference>
<reference evidence="3 4" key="1">
    <citation type="submission" date="2018-07" db="EMBL/GenBank/DDBJ databases">
        <title>Leeuwenhoekiella genomics.</title>
        <authorList>
            <person name="Tahon G."/>
            <person name="Willems A."/>
        </authorList>
    </citation>
    <scope>NUCLEOTIDE SEQUENCE [LARGE SCALE GENOMIC DNA]</scope>
    <source>
        <strain evidence="3 4">LMG 1345</strain>
    </source>
</reference>
<dbReference type="SUPFAM" id="SSF52833">
    <property type="entry name" value="Thioredoxin-like"/>
    <property type="match status" value="1"/>
</dbReference>
<proteinExistence type="predicted"/>
<feature type="domain" description="Thioredoxin" evidence="2">
    <location>
        <begin position="1"/>
        <end position="128"/>
    </location>
</feature>
<feature type="signal peptide" evidence="1">
    <location>
        <begin position="1"/>
        <end position="19"/>
    </location>
</feature>
<dbReference type="InterPro" id="IPR012336">
    <property type="entry name" value="Thioredoxin-like_fold"/>
</dbReference>
<dbReference type="PANTHER" id="PTHR45663:SF11">
    <property type="entry name" value="GEO12009P1"/>
    <property type="match status" value="1"/>
</dbReference>
<dbReference type="InterPro" id="IPR013766">
    <property type="entry name" value="Thioredoxin_domain"/>
</dbReference>
<dbReference type="PROSITE" id="PS51352">
    <property type="entry name" value="THIOREDOXIN_2"/>
    <property type="match status" value="1"/>
</dbReference>
<evidence type="ECO:0000313" key="4">
    <source>
        <dbReference type="Proteomes" id="UP000290608"/>
    </source>
</evidence>
<keyword evidence="1" id="KW-0732">Signal</keyword>
<sequence>MLRNLLVYLFLFLATNSFAVGWVNSFKDAQKLALAQNKLIIVDFWATWCGPCLKMDRDSWSDPEVQNLMQAFIPVKIDIDRQVGFARSYGINAIPDVFIMDGNGEVIYHHRGYMDNNQLLRELKKYQLNTSFLNRSALQYYRSQQYNTALNLAERYMDYAVNIPSKEIRYNFLQVAESYLKKSKNLLVKDMSTYNLFEQRIELYQLIIETYRGRLSKVNRSLDRNFNEEIIDERNKASFYFIKCCLCESDNPEIGSILEKLKLSDLNGDFQTRFKWFSELE</sequence>
<dbReference type="Proteomes" id="UP000290608">
    <property type="component" value="Unassembled WGS sequence"/>
</dbReference>
<evidence type="ECO:0000313" key="3">
    <source>
        <dbReference type="EMBL" id="RXG23132.1"/>
    </source>
</evidence>
<dbReference type="GO" id="GO:0015035">
    <property type="term" value="F:protein-disulfide reductase activity"/>
    <property type="evidence" value="ECO:0007669"/>
    <property type="project" value="TreeGrafter"/>
</dbReference>
<protein>
    <submittedName>
        <fullName evidence="3">Thioredoxin</fullName>
    </submittedName>
</protein>
<dbReference type="STRING" id="1122159.SAMN02745246_03868"/>
<dbReference type="Gene3D" id="3.40.30.10">
    <property type="entry name" value="Glutaredoxin"/>
    <property type="match status" value="1"/>
</dbReference>
<dbReference type="EMBL" id="QOVL01000027">
    <property type="protein sequence ID" value="RXG23132.1"/>
    <property type="molecule type" value="Genomic_DNA"/>
</dbReference>
<name>A0A4V1KQZ5_9FLAO</name>
<evidence type="ECO:0000259" key="2">
    <source>
        <dbReference type="PROSITE" id="PS51352"/>
    </source>
</evidence>
<organism evidence="3 4">
    <name type="scientific">Leeuwenhoekiella marinoflava</name>
    <dbReference type="NCBI Taxonomy" id="988"/>
    <lineage>
        <taxon>Bacteria</taxon>
        <taxon>Pseudomonadati</taxon>
        <taxon>Bacteroidota</taxon>
        <taxon>Flavobacteriia</taxon>
        <taxon>Flavobacteriales</taxon>
        <taxon>Flavobacteriaceae</taxon>
        <taxon>Leeuwenhoekiella</taxon>
    </lineage>
</organism>
<accession>A0A4V1KQZ5</accession>
<feature type="chain" id="PRO_5020289110" evidence="1">
    <location>
        <begin position="20"/>
        <end position="281"/>
    </location>
</feature>
<dbReference type="AlphaFoldDB" id="A0A4V1KQZ5"/>
<dbReference type="InterPro" id="IPR036249">
    <property type="entry name" value="Thioredoxin-like_sf"/>
</dbReference>
<dbReference type="CDD" id="cd02947">
    <property type="entry name" value="TRX_family"/>
    <property type="match status" value="1"/>
</dbReference>